<gene>
    <name evidence="4" type="ORF">SSP531S_48310</name>
</gene>
<dbReference type="Gene3D" id="3.40.630.30">
    <property type="match status" value="1"/>
</dbReference>
<sequence>MSAAEDLPSVHGVETRTCIRRYETSDEAVVVDLWSRAAKLAHPFIEGEGEGERARKLREVYLRAAENWVAEVDGEVVALLGLLGDEIGGLFVDPRAQGRGVGRELVRHAAELRGGGLRLEVFEANARARGFYECMGFAERGRRLDEESGHQLIVMVRPPSPGPAAPAR</sequence>
<dbReference type="Pfam" id="PF13508">
    <property type="entry name" value="Acetyltransf_7"/>
    <property type="match status" value="1"/>
</dbReference>
<reference evidence="4 5" key="1">
    <citation type="submission" date="2018-07" db="EMBL/GenBank/DDBJ databases">
        <title>Whole Genome Shotgun Sequence of Streptomyces spongiicola strain 531S.</title>
        <authorList>
            <person name="Dohra H."/>
            <person name="Kodani S."/>
        </authorList>
    </citation>
    <scope>NUCLEOTIDE SEQUENCE [LARGE SCALE GENOMIC DNA]</scope>
    <source>
        <strain evidence="4 5">531S</strain>
    </source>
</reference>
<name>A0A388T3P2_9ACTN</name>
<comment type="caution">
    <text evidence="4">The sequence shown here is derived from an EMBL/GenBank/DDBJ whole genome shotgun (WGS) entry which is preliminary data.</text>
</comment>
<dbReference type="EMBL" id="BGZL01000017">
    <property type="protein sequence ID" value="GBQ03359.1"/>
    <property type="molecule type" value="Genomic_DNA"/>
</dbReference>
<evidence type="ECO:0000313" key="4">
    <source>
        <dbReference type="EMBL" id="GBQ03359.1"/>
    </source>
</evidence>
<evidence type="ECO:0000256" key="2">
    <source>
        <dbReference type="ARBA" id="ARBA00023315"/>
    </source>
</evidence>
<evidence type="ECO:0000256" key="1">
    <source>
        <dbReference type="ARBA" id="ARBA00022679"/>
    </source>
</evidence>
<dbReference type="PROSITE" id="PS51186">
    <property type="entry name" value="GNAT"/>
    <property type="match status" value="1"/>
</dbReference>
<organism evidence="4 5">
    <name type="scientific">Streptomyces spongiicola</name>
    <dbReference type="NCBI Taxonomy" id="1690221"/>
    <lineage>
        <taxon>Bacteria</taxon>
        <taxon>Bacillati</taxon>
        <taxon>Actinomycetota</taxon>
        <taxon>Actinomycetes</taxon>
        <taxon>Kitasatosporales</taxon>
        <taxon>Streptomycetaceae</taxon>
        <taxon>Streptomyces</taxon>
    </lineage>
</organism>
<evidence type="ECO:0000313" key="5">
    <source>
        <dbReference type="Proteomes" id="UP000265354"/>
    </source>
</evidence>
<dbReference type="SUPFAM" id="SSF55729">
    <property type="entry name" value="Acyl-CoA N-acyltransferases (Nat)"/>
    <property type="match status" value="1"/>
</dbReference>
<dbReference type="InterPro" id="IPR000182">
    <property type="entry name" value="GNAT_dom"/>
</dbReference>
<accession>A0A388T3P2</accession>
<protein>
    <submittedName>
        <fullName evidence="4">GNAT family N-acetyltransferase</fullName>
    </submittedName>
</protein>
<dbReference type="PANTHER" id="PTHR43800:SF1">
    <property type="entry name" value="PEPTIDYL-LYSINE N-ACETYLTRANSFERASE YJAB"/>
    <property type="match status" value="1"/>
</dbReference>
<dbReference type="InterPro" id="IPR016181">
    <property type="entry name" value="Acyl_CoA_acyltransferase"/>
</dbReference>
<evidence type="ECO:0000259" key="3">
    <source>
        <dbReference type="PROSITE" id="PS51186"/>
    </source>
</evidence>
<dbReference type="PANTHER" id="PTHR43800">
    <property type="entry name" value="PEPTIDYL-LYSINE N-ACETYLTRANSFERASE YJAB"/>
    <property type="match status" value="1"/>
</dbReference>
<proteinExistence type="predicted"/>
<dbReference type="CDD" id="cd04301">
    <property type="entry name" value="NAT_SF"/>
    <property type="match status" value="1"/>
</dbReference>
<keyword evidence="2" id="KW-0012">Acyltransferase</keyword>
<dbReference type="AlphaFoldDB" id="A0A388T3P2"/>
<dbReference type="GO" id="GO:0016747">
    <property type="term" value="F:acyltransferase activity, transferring groups other than amino-acyl groups"/>
    <property type="evidence" value="ECO:0007669"/>
    <property type="project" value="InterPro"/>
</dbReference>
<feature type="domain" description="N-acetyltransferase" evidence="3">
    <location>
        <begin position="17"/>
        <end position="160"/>
    </location>
</feature>
<dbReference type="Proteomes" id="UP000265354">
    <property type="component" value="Unassembled WGS sequence"/>
</dbReference>
<keyword evidence="1 4" id="KW-0808">Transferase</keyword>